<keyword evidence="3" id="KW-1185">Reference proteome</keyword>
<feature type="region of interest" description="Disordered" evidence="1">
    <location>
        <begin position="176"/>
        <end position="196"/>
    </location>
</feature>
<sequence>MPRGGREIFDRARGLWDRVTGGDDGPGFIQHQDAPNTRNHGFGGSRAAFREQQNAGGRQENSLRTEFGGHYQGGFQGGQNRGPQAGGPRGGFTSAPQPIQPYHSGGLRGGTSDRYDSGFNRGPRRGGMDYTDRGWDDVGDRGFDPARMSGSGSLGGIVENRGWGDEDDVRGGYRGDAQRGGMRDGYVNRHPGDTGYRAGRYERDLGPRGGYQGLRGNGFEGPAGGFGGTGGNARGGQRGGAPRGGMRTGYGADFGPRGGRGNYDAGFRGGPRHPGGPNLDEFGQGLRSMYSGTYNEGGVLGQTSDREFDVPEAGRQHEGGWQGRGRR</sequence>
<evidence type="ECO:0000256" key="1">
    <source>
        <dbReference type="SAM" id="MobiDB-lite"/>
    </source>
</evidence>
<organism evidence="2 3">
    <name type="scientific">Longimicrobium terrae</name>
    <dbReference type="NCBI Taxonomy" id="1639882"/>
    <lineage>
        <taxon>Bacteria</taxon>
        <taxon>Pseudomonadati</taxon>
        <taxon>Gemmatimonadota</taxon>
        <taxon>Longimicrobiia</taxon>
        <taxon>Longimicrobiales</taxon>
        <taxon>Longimicrobiaceae</taxon>
        <taxon>Longimicrobium</taxon>
    </lineage>
</organism>
<gene>
    <name evidence="2" type="ORF">HNQ61_004281</name>
</gene>
<proteinExistence type="predicted"/>
<dbReference type="EMBL" id="JACHIA010000016">
    <property type="protein sequence ID" value="MBB6072618.1"/>
    <property type="molecule type" value="Genomic_DNA"/>
</dbReference>
<feature type="compositionally biased region" description="Basic and acidic residues" evidence="1">
    <location>
        <begin position="304"/>
        <end position="318"/>
    </location>
</feature>
<comment type="caution">
    <text evidence="2">The sequence shown here is derived from an EMBL/GenBank/DDBJ whole genome shotgun (WGS) entry which is preliminary data.</text>
</comment>
<evidence type="ECO:0000313" key="2">
    <source>
        <dbReference type="EMBL" id="MBB6072618.1"/>
    </source>
</evidence>
<dbReference type="Proteomes" id="UP000582837">
    <property type="component" value="Unassembled WGS sequence"/>
</dbReference>
<dbReference type="RefSeq" id="WP_170032676.1">
    <property type="nucleotide sequence ID" value="NZ_JABDTL010000001.1"/>
</dbReference>
<feature type="region of interest" description="Disordered" evidence="1">
    <location>
        <begin position="269"/>
        <end position="327"/>
    </location>
</feature>
<name>A0A841H3R7_9BACT</name>
<accession>A0A841H3R7</accession>
<evidence type="ECO:0000313" key="3">
    <source>
        <dbReference type="Proteomes" id="UP000582837"/>
    </source>
</evidence>
<feature type="compositionally biased region" description="Gly residues" evidence="1">
    <location>
        <begin position="70"/>
        <end position="90"/>
    </location>
</feature>
<protein>
    <submittedName>
        <fullName evidence="2">Uncharacterized protein</fullName>
    </submittedName>
</protein>
<reference evidence="2 3" key="1">
    <citation type="submission" date="2020-08" db="EMBL/GenBank/DDBJ databases">
        <title>Genomic Encyclopedia of Type Strains, Phase IV (KMG-IV): sequencing the most valuable type-strain genomes for metagenomic binning, comparative biology and taxonomic classification.</title>
        <authorList>
            <person name="Goeker M."/>
        </authorList>
    </citation>
    <scope>NUCLEOTIDE SEQUENCE [LARGE SCALE GENOMIC DNA]</scope>
    <source>
        <strain evidence="2 3">DSM 29007</strain>
    </source>
</reference>
<feature type="region of interest" description="Disordered" evidence="1">
    <location>
        <begin position="52"/>
        <end position="133"/>
    </location>
</feature>
<dbReference type="AlphaFoldDB" id="A0A841H3R7"/>
<feature type="compositionally biased region" description="Polar residues" evidence="1">
    <location>
        <begin position="52"/>
        <end position="64"/>
    </location>
</feature>
<feature type="region of interest" description="Disordered" evidence="1">
    <location>
        <begin position="222"/>
        <end position="247"/>
    </location>
</feature>